<comment type="caution">
    <text evidence="1">The sequence shown here is derived from an EMBL/GenBank/DDBJ whole genome shotgun (WGS) entry which is preliminary data.</text>
</comment>
<proteinExistence type="predicted"/>
<dbReference type="EMBL" id="JAASQV010000004">
    <property type="protein sequence ID" value="NIJ66684.1"/>
    <property type="molecule type" value="Genomic_DNA"/>
</dbReference>
<reference evidence="1 2" key="1">
    <citation type="submission" date="2020-03" db="EMBL/GenBank/DDBJ databases">
        <title>Genomic Encyclopedia of Type Strains, Phase IV (KMG-IV): sequencing the most valuable type-strain genomes for metagenomic binning, comparative biology and taxonomic classification.</title>
        <authorList>
            <person name="Goeker M."/>
        </authorList>
    </citation>
    <scope>NUCLEOTIDE SEQUENCE [LARGE SCALE GENOMIC DNA]</scope>
    <source>
        <strain evidence="1 2">DSM 4733</strain>
    </source>
</reference>
<dbReference type="AlphaFoldDB" id="A0A7X5V2G5"/>
<accession>A0A7X5V2G5</accession>
<evidence type="ECO:0000313" key="2">
    <source>
        <dbReference type="Proteomes" id="UP000564677"/>
    </source>
</evidence>
<organism evidence="1 2">
    <name type="scientific">Sphingomonas leidyi</name>
    <dbReference type="NCBI Taxonomy" id="68569"/>
    <lineage>
        <taxon>Bacteria</taxon>
        <taxon>Pseudomonadati</taxon>
        <taxon>Pseudomonadota</taxon>
        <taxon>Alphaproteobacteria</taxon>
        <taxon>Sphingomonadales</taxon>
        <taxon>Sphingomonadaceae</taxon>
        <taxon>Sphingomonas</taxon>
    </lineage>
</organism>
<gene>
    <name evidence="1" type="ORF">FHR20_003660</name>
</gene>
<dbReference type="RefSeq" id="WP_167301009.1">
    <property type="nucleotide sequence ID" value="NZ_JAASQV010000004.1"/>
</dbReference>
<dbReference type="Proteomes" id="UP000564677">
    <property type="component" value="Unassembled WGS sequence"/>
</dbReference>
<protein>
    <submittedName>
        <fullName evidence="1">Uncharacterized protein</fullName>
    </submittedName>
</protein>
<evidence type="ECO:0000313" key="1">
    <source>
        <dbReference type="EMBL" id="NIJ66684.1"/>
    </source>
</evidence>
<sequence>MLLAAIILQASTATFAPPLDAPRRVVTERRDGARTYRMERDVRFARVDKGYRAEVTLRAGIGETPDSSGAAYEAGFEAFAGSTIVFHLDPRGAVVAIDDMPALWERFCRRVAEVAAARHALAPAEREKLAARIAAPLRALPVERRRAMLASLVVAVIADEATTPGSAPVRLPGQSAYGGTIALEGRRTVVALPDGLLRSTVRADAADVAFERVTDMDPRTGLITRNSKTLRIRAGGLEKVSVTLLTVERAAD</sequence>
<keyword evidence="2" id="KW-1185">Reference proteome</keyword>
<name>A0A7X5V2G5_9SPHN</name>